<dbReference type="InterPro" id="IPR002876">
    <property type="entry name" value="Transcrip_reg_TACO1-like"/>
</dbReference>
<dbReference type="GO" id="GO:0099617">
    <property type="term" value="C:matrix side of mitochondrial inner membrane"/>
    <property type="evidence" value="ECO:0007669"/>
    <property type="project" value="EnsemblFungi"/>
</dbReference>
<dbReference type="FunFam" id="1.10.10.200:FF:000002">
    <property type="entry name" value="Probable transcriptional regulatory protein CLM62_37755"/>
    <property type="match status" value="1"/>
</dbReference>
<dbReference type="InterPro" id="IPR017856">
    <property type="entry name" value="Integrase-like_N"/>
</dbReference>
<evidence type="ECO:0000259" key="4">
    <source>
        <dbReference type="Pfam" id="PF20772"/>
    </source>
</evidence>
<proteinExistence type="inferred from homology"/>
<accession>A0A0W0CVG8</accession>
<feature type="domain" description="TACO1/YebC-like N-terminal" evidence="4">
    <location>
        <begin position="37"/>
        <end position="108"/>
    </location>
</feature>
<dbReference type="HAMAP" id="MF_00693">
    <property type="entry name" value="Transcrip_reg_TACO1"/>
    <property type="match status" value="1"/>
</dbReference>
<reference evidence="5 6" key="1">
    <citation type="submission" date="2015-10" db="EMBL/GenBank/DDBJ databases">
        <title>Draft genomes sequences of Candida glabrata isolates 1A, 1B, 2A, 2B, 3A and 3B.</title>
        <authorList>
            <person name="Haavelsrud O.E."/>
            <person name="Gaustad P."/>
        </authorList>
    </citation>
    <scope>NUCLEOTIDE SEQUENCE [LARGE SCALE GENOMIC DNA]</scope>
    <source>
        <strain evidence="5">910700640</strain>
    </source>
</reference>
<dbReference type="Gene3D" id="3.30.70.980">
    <property type="match status" value="2"/>
</dbReference>
<feature type="domain" description="TACO1/YebC-like second and third" evidence="3">
    <location>
        <begin position="118"/>
        <end position="288"/>
    </location>
</feature>
<dbReference type="InterPro" id="IPR048300">
    <property type="entry name" value="TACO1_YebC-like_2nd/3rd_dom"/>
</dbReference>
<dbReference type="PANTHER" id="PTHR12532:SF0">
    <property type="entry name" value="TRANSLATIONAL ACTIVATOR OF CYTOCHROME C OXIDASE 1"/>
    <property type="match status" value="1"/>
</dbReference>
<dbReference type="VEuPathDB" id="FungiDB:GVI51_D04015"/>
<dbReference type="Pfam" id="PF01709">
    <property type="entry name" value="Transcrip_reg"/>
    <property type="match status" value="1"/>
</dbReference>
<evidence type="ECO:0000259" key="3">
    <source>
        <dbReference type="Pfam" id="PF01709"/>
    </source>
</evidence>
<evidence type="ECO:0000256" key="2">
    <source>
        <dbReference type="ARBA" id="ARBA00008724"/>
    </source>
</evidence>
<gene>
    <name evidence="5" type="ORF">AO440_000786</name>
</gene>
<dbReference type="GO" id="GO:0032543">
    <property type="term" value="P:mitochondrial translation"/>
    <property type="evidence" value="ECO:0007669"/>
    <property type="project" value="EnsemblFungi"/>
</dbReference>
<dbReference type="Gene3D" id="1.10.10.200">
    <property type="match status" value="1"/>
</dbReference>
<dbReference type="InterPro" id="IPR049083">
    <property type="entry name" value="TACO1_YebC_N"/>
</dbReference>
<dbReference type="Pfam" id="PF20772">
    <property type="entry name" value="TACO1_YebC_N"/>
    <property type="match status" value="1"/>
</dbReference>
<comment type="subcellular location">
    <subcellularLocation>
        <location evidence="1">Mitochondrion</location>
    </subcellularLocation>
</comment>
<dbReference type="PANTHER" id="PTHR12532">
    <property type="entry name" value="TRANSLATIONAL ACTIVATOR OF CYTOCHROME C OXIDASE 1"/>
    <property type="match status" value="1"/>
</dbReference>
<dbReference type="VEuPathDB" id="FungiDB:GWK60_D04235"/>
<dbReference type="InterPro" id="IPR026564">
    <property type="entry name" value="Transcrip_reg_TACO1-like_dom3"/>
</dbReference>
<dbReference type="Proteomes" id="UP000054886">
    <property type="component" value="Unassembled WGS sequence"/>
</dbReference>
<dbReference type="InterPro" id="IPR029072">
    <property type="entry name" value="YebC-like"/>
</dbReference>
<dbReference type="AlphaFoldDB" id="A0A0W0CVG8"/>
<protein>
    <submittedName>
        <fullName evidence="5">Putative transcriptional regulatory protein HAH1</fullName>
    </submittedName>
</protein>
<evidence type="ECO:0000313" key="6">
    <source>
        <dbReference type="Proteomes" id="UP000054886"/>
    </source>
</evidence>
<evidence type="ECO:0000256" key="1">
    <source>
        <dbReference type="ARBA" id="ARBA00004173"/>
    </source>
</evidence>
<dbReference type="EMBL" id="LLZZ01000131">
    <property type="protein sequence ID" value="KTB01322.1"/>
    <property type="molecule type" value="Genomic_DNA"/>
</dbReference>
<organism evidence="5 6">
    <name type="scientific">Candida glabrata</name>
    <name type="common">Yeast</name>
    <name type="synonym">Torulopsis glabrata</name>
    <dbReference type="NCBI Taxonomy" id="5478"/>
    <lineage>
        <taxon>Eukaryota</taxon>
        <taxon>Fungi</taxon>
        <taxon>Dikarya</taxon>
        <taxon>Ascomycota</taxon>
        <taxon>Saccharomycotina</taxon>
        <taxon>Saccharomycetes</taxon>
        <taxon>Saccharomycetales</taxon>
        <taxon>Saccharomycetaceae</taxon>
        <taxon>Nakaseomyces</taxon>
    </lineage>
</organism>
<dbReference type="VEuPathDB" id="FungiDB:B1J91_D04070g"/>
<comment type="caution">
    <text evidence="5">The sequence shown here is derived from an EMBL/GenBank/DDBJ whole genome shotgun (WGS) entry which is preliminary data.</text>
</comment>
<dbReference type="VEuPathDB" id="FungiDB:CAGL0D04070g"/>
<name>A0A0W0CVG8_CANGB</name>
<comment type="similarity">
    <text evidence="2">Belongs to the TACO1 family.</text>
</comment>
<sequence>MLRCSTSRVLSVLESPCASRIPTRAFSHARVMLSGHNKWSTIKHDKAKNDAEKNKLINKFASQVTIAVKSGGSGDPAMNIRLQSAIDLAFKNNVPKKVIEGAINRGLGIGGEKNSSEVCVYEGIGPGGVAYVVECLTDNKNRSIALVRSAFNKIGGSMTPTLYFFERKGYLVVESPKELTSEDDVLDAVLEIDGVEDIKLVEEEESNVSDTDEEPGAKYDVITEVQMNNKAANAFKEKGFKIHEMGLEYVPNPDTTVQVTDEEVLAKIEKLTNTLEELDDVTSVYTNISE</sequence>
<dbReference type="SUPFAM" id="SSF75625">
    <property type="entry name" value="YebC-like"/>
    <property type="match status" value="1"/>
</dbReference>
<evidence type="ECO:0000313" key="5">
    <source>
        <dbReference type="EMBL" id="KTB01322.1"/>
    </source>
</evidence>